<comment type="similarity">
    <text evidence="4">In the N-terminal section; belongs to the ubiquitin family.</text>
</comment>
<keyword evidence="16" id="KW-1185">Reference proteome</keyword>
<dbReference type="GO" id="GO:0005634">
    <property type="term" value="C:nucleus"/>
    <property type="evidence" value="ECO:0007669"/>
    <property type="project" value="UniProtKB-SubCell"/>
</dbReference>
<evidence type="ECO:0000313" key="15">
    <source>
        <dbReference type="EMBL" id="EEH05935.1"/>
    </source>
</evidence>
<evidence type="ECO:0000313" key="16">
    <source>
        <dbReference type="Proteomes" id="UP000001631"/>
    </source>
</evidence>
<feature type="compositionally biased region" description="Basic and acidic residues" evidence="13">
    <location>
        <begin position="255"/>
        <end position="270"/>
    </location>
</feature>
<keyword evidence="8" id="KW-0689">Ribosomal protein</keyword>
<dbReference type="FunFam" id="3.10.20.90:FF:000014">
    <property type="entry name" value="Ubiquitin-60S ribosomal L40 fusion"/>
    <property type="match status" value="1"/>
</dbReference>
<protein>
    <submittedName>
        <fullName evidence="15">Polyubiquitin</fullName>
    </submittedName>
</protein>
<dbReference type="PROSITE" id="PS00299">
    <property type="entry name" value="UBIQUITIN_1"/>
    <property type="match status" value="1"/>
</dbReference>
<dbReference type="VEuPathDB" id="FungiDB:I7I50_06571"/>
<name>C0NSR9_AJECG</name>
<dbReference type="VEuPathDB" id="FungiDB:I7I50_06573"/>
<keyword evidence="6" id="KW-0963">Cytoplasm</keyword>
<dbReference type="GO" id="GO:0016567">
    <property type="term" value="P:protein ubiquitination"/>
    <property type="evidence" value="ECO:0007669"/>
    <property type="project" value="UniProtKB-ARBA"/>
</dbReference>
<keyword evidence="10" id="KW-0687">Ribonucleoprotein</keyword>
<dbReference type="InParanoid" id="C0NSR9"/>
<accession>C0NSR9</accession>
<evidence type="ECO:0000256" key="8">
    <source>
        <dbReference type="ARBA" id="ARBA00022980"/>
    </source>
</evidence>
<dbReference type="GO" id="GO:1990904">
    <property type="term" value="C:ribonucleoprotein complex"/>
    <property type="evidence" value="ECO:0007669"/>
    <property type="project" value="UniProtKB-KW"/>
</dbReference>
<evidence type="ECO:0000256" key="10">
    <source>
        <dbReference type="ARBA" id="ARBA00023274"/>
    </source>
</evidence>
<evidence type="ECO:0000256" key="9">
    <source>
        <dbReference type="ARBA" id="ARBA00023242"/>
    </source>
</evidence>
<dbReference type="GO" id="GO:0006412">
    <property type="term" value="P:translation"/>
    <property type="evidence" value="ECO:0007669"/>
    <property type="project" value="InterPro"/>
</dbReference>
<dbReference type="PRINTS" id="PR00348">
    <property type="entry name" value="UBIQUITIN"/>
</dbReference>
<dbReference type="GO" id="GO:0000055">
    <property type="term" value="P:ribosomal large subunit export from nucleus"/>
    <property type="evidence" value="ECO:0007669"/>
    <property type="project" value="UniProtKB-ARBA"/>
</dbReference>
<dbReference type="PANTHER" id="PTHR10666">
    <property type="entry name" value="UBIQUITIN"/>
    <property type="match status" value="1"/>
</dbReference>
<reference evidence="15" key="1">
    <citation type="submission" date="2009-02" db="EMBL/GenBank/DDBJ databases">
        <title>The Genome Sequence of Ajellomyces capsulatus strain G186AR.</title>
        <authorList>
            <consortium name="The Broad Institute Genome Sequencing Platform"/>
            <person name="Champion M."/>
            <person name="Cuomo C."/>
            <person name="Ma L.-J."/>
            <person name="Henn M.R."/>
            <person name="Sil A."/>
            <person name="Goldman B."/>
            <person name="Young S.K."/>
            <person name="Kodira C.D."/>
            <person name="Zeng Q."/>
            <person name="Koehrsen M."/>
            <person name="Alvarado L."/>
            <person name="Berlin A."/>
            <person name="Borenstein D."/>
            <person name="Chen Z."/>
            <person name="Engels R."/>
            <person name="Freedman E."/>
            <person name="Gellesch M."/>
            <person name="Goldberg J."/>
            <person name="Griggs A."/>
            <person name="Gujja S."/>
            <person name="Heiman D."/>
            <person name="Hepburn T."/>
            <person name="Howarth C."/>
            <person name="Jen D."/>
            <person name="Larson L."/>
            <person name="Lewis B."/>
            <person name="Mehta T."/>
            <person name="Park D."/>
            <person name="Pearson M."/>
            <person name="Roberts A."/>
            <person name="Saif S."/>
            <person name="Shea T."/>
            <person name="Shenoy N."/>
            <person name="Sisk P."/>
            <person name="Stolte C."/>
            <person name="Sykes S."/>
            <person name="Walk T."/>
            <person name="White J."/>
            <person name="Yandava C."/>
            <person name="Klein B."/>
            <person name="McEwen J.G."/>
            <person name="Puccia R."/>
            <person name="Goldman G.H."/>
            <person name="Felipe M.S."/>
            <person name="Nino-Vega G."/>
            <person name="San-Blas G."/>
            <person name="Taylor J."/>
            <person name="Mendoza L."/>
            <person name="Galagan J."/>
            <person name="Nusbaum C."/>
            <person name="Birren B."/>
        </authorList>
    </citation>
    <scope>NUCLEOTIDE SEQUENCE</scope>
    <source>
        <strain evidence="15">G186AR</strain>
    </source>
</reference>
<sequence length="533" mass="60579">MKDRLPPAYHYALDTKNAPTGNQLHRSISDLATFYRKEFGVQIPPLNAPPMLFTYIKQLSLPLEPFPAILNRLQHLARFDFTFSSFPAAASSVSINSTTKRKHGMRKKRKKFQYINLPEVQLISLLIITVKLFYPFDDSLGEGEGEVNGKGEGAPRVEANVKRYPYSWRDPAAQVMDWKAWMGFQRDFSDGVEHTVGNGKKGPKMKVKGREIGVRAGDVFNMDGRQIDEYLDWYERMWGGRATANPFADMFPTSRESDTNQHDDVNETHNQEQQQHPQQNEPEEALLTTKLHSALGELRIRRAIGPANPATPEQRETQSHPAGATTTVTVVDIPRPGNLYKRYRYEDQLNERARAFYEAAARVIGVSLRAVVTGVYQTERRIKVAIQGARERRERTNLSSELTSISNHFVKTLTGKTITLEVESSDTIDNVKSKIQDKEGIPPDQQRLIFAGKQLEDGRTLSDYNIQKESTLHLVLRLRGGIIEPSLKALASKYNCDKMICRKCYARLPPRATNCRKKKCGHTNQLRPKKKLK</sequence>
<dbReference type="GeneID" id="69039215"/>
<dbReference type="InterPro" id="IPR001975">
    <property type="entry name" value="Ribosomal_eL40_dom"/>
</dbReference>
<evidence type="ECO:0000256" key="6">
    <source>
        <dbReference type="ARBA" id="ARBA00022490"/>
    </source>
</evidence>
<dbReference type="SMART" id="SM01377">
    <property type="entry name" value="Ribosomal_L40e"/>
    <property type="match status" value="1"/>
</dbReference>
<feature type="compositionally biased region" description="Low complexity" evidence="13">
    <location>
        <begin position="271"/>
        <end position="280"/>
    </location>
</feature>
<dbReference type="RefSeq" id="XP_045286416.1">
    <property type="nucleotide sequence ID" value="XM_045433248.1"/>
</dbReference>
<dbReference type="GO" id="GO:0003735">
    <property type="term" value="F:structural constituent of ribosome"/>
    <property type="evidence" value="ECO:0007669"/>
    <property type="project" value="InterPro"/>
</dbReference>
<dbReference type="STRING" id="447093.C0NSR9"/>
<comment type="subcellular location">
    <subcellularLocation>
        <location evidence="3">Cytoplasm</location>
    </subcellularLocation>
    <subcellularLocation>
        <location evidence="2">Nucleus</location>
    </subcellularLocation>
</comment>
<dbReference type="InterPro" id="IPR019954">
    <property type="entry name" value="Ubiquitin_CS"/>
</dbReference>
<evidence type="ECO:0000256" key="3">
    <source>
        <dbReference type="ARBA" id="ARBA00004496"/>
    </source>
</evidence>
<evidence type="ECO:0000256" key="1">
    <source>
        <dbReference type="ARBA" id="ARBA00002241"/>
    </source>
</evidence>
<dbReference type="Pfam" id="PF01020">
    <property type="entry name" value="Ribosomal_L40e"/>
    <property type="match status" value="1"/>
</dbReference>
<comment type="function">
    <text evidence="12">Component of the ribosome, a large ribonucleoprotein complex responsible for the synthesis of proteins in the cell. The small ribosomal subunit (SSU) binds messenger RNAs (mRNAs) and translates the encoded message by selecting cognate aminoacyl-transfer RNA (tRNA) molecules. The large subunit (LSU) contains the ribosomal catalytic site termed the peptidyl transferase center (PTC), which catalyzes the formation of peptide bonds, thereby polymerizing the amino acids delivered by tRNAs into a polypeptide chain. The nascent polypeptides leave the ribosome through a tunnel in the LSU and interact with protein factors that function in enzymatic processing, targeting, and the membrane insertion of nascent chains at the exit of the ribosomal tunnel. eL40 is essential for translation of a subset of cellular transcripts, including stress response transcripts, such as DDR2.</text>
</comment>
<dbReference type="PROSITE" id="PS50053">
    <property type="entry name" value="UBIQUITIN_2"/>
    <property type="match status" value="1"/>
</dbReference>
<evidence type="ECO:0000256" key="4">
    <source>
        <dbReference type="ARBA" id="ARBA00008373"/>
    </source>
</evidence>
<dbReference type="EMBL" id="GG663370">
    <property type="protein sequence ID" value="EEH05935.1"/>
    <property type="molecule type" value="Genomic_DNA"/>
</dbReference>
<dbReference type="InterPro" id="IPR048538">
    <property type="entry name" value="Rrn7_cyclin_C"/>
</dbReference>
<dbReference type="GO" id="GO:0005737">
    <property type="term" value="C:cytoplasm"/>
    <property type="evidence" value="ECO:0007669"/>
    <property type="project" value="UniProtKB-SubCell"/>
</dbReference>
<keyword evidence="7" id="KW-1017">Isopeptide bond</keyword>
<dbReference type="SMART" id="SM00213">
    <property type="entry name" value="UBQ"/>
    <property type="match status" value="1"/>
</dbReference>
<dbReference type="Pfam" id="PF00240">
    <property type="entry name" value="ubiquitin"/>
    <property type="match status" value="1"/>
</dbReference>
<dbReference type="FunFam" id="4.10.1060.50:FF:000001">
    <property type="entry name" value="ubiquitin-60S ribosomal protein L40"/>
    <property type="match status" value="1"/>
</dbReference>
<comment type="subunit">
    <text evidence="11">Part of the 60S ribosomal subunit.</text>
</comment>
<dbReference type="Gene3D" id="4.10.1060.50">
    <property type="match status" value="1"/>
</dbReference>
<dbReference type="Pfam" id="PF20645">
    <property type="entry name" value="Rrn7_cyclin_C"/>
    <property type="match status" value="1"/>
</dbReference>
<dbReference type="Gene3D" id="3.10.20.90">
    <property type="entry name" value="Phosphatidylinositol 3-kinase Catalytic Subunit, Chain A, domain 1"/>
    <property type="match status" value="1"/>
</dbReference>
<evidence type="ECO:0000259" key="14">
    <source>
        <dbReference type="PROSITE" id="PS50053"/>
    </source>
</evidence>
<evidence type="ECO:0000256" key="11">
    <source>
        <dbReference type="ARBA" id="ARBA00035124"/>
    </source>
</evidence>
<evidence type="ECO:0000256" key="13">
    <source>
        <dbReference type="SAM" id="MobiDB-lite"/>
    </source>
</evidence>
<dbReference type="AlphaFoldDB" id="C0NSR9"/>
<gene>
    <name evidence="15" type="ORF">HCBG_06199</name>
</gene>
<organism evidence="15 16">
    <name type="scientific">Ajellomyces capsulatus (strain G186AR / H82 / ATCC MYA-2454 / RMSCC 2432)</name>
    <name type="common">Darling's disease fungus</name>
    <name type="synonym">Histoplasma capsulatum</name>
    <dbReference type="NCBI Taxonomy" id="447093"/>
    <lineage>
        <taxon>Eukaryota</taxon>
        <taxon>Fungi</taxon>
        <taxon>Dikarya</taxon>
        <taxon>Ascomycota</taxon>
        <taxon>Pezizomycotina</taxon>
        <taxon>Eurotiomycetes</taxon>
        <taxon>Eurotiomycetidae</taxon>
        <taxon>Onygenales</taxon>
        <taxon>Ajellomycetaceae</taxon>
        <taxon>Histoplasma</taxon>
    </lineage>
</organism>
<dbReference type="SUPFAM" id="SSF54236">
    <property type="entry name" value="Ubiquitin-like"/>
    <property type="match status" value="1"/>
</dbReference>
<dbReference type="SUPFAM" id="SSF57829">
    <property type="entry name" value="Zn-binding ribosomal proteins"/>
    <property type="match status" value="1"/>
</dbReference>
<evidence type="ECO:0000256" key="2">
    <source>
        <dbReference type="ARBA" id="ARBA00004123"/>
    </source>
</evidence>
<dbReference type="InterPro" id="IPR019956">
    <property type="entry name" value="Ubiquitin_dom"/>
</dbReference>
<dbReference type="Proteomes" id="UP000001631">
    <property type="component" value="Unassembled WGS sequence"/>
</dbReference>
<dbReference type="HOGENOM" id="CLU_016553_1_1_1"/>
<proteinExistence type="inferred from homology"/>
<evidence type="ECO:0000256" key="7">
    <source>
        <dbReference type="ARBA" id="ARBA00022499"/>
    </source>
</evidence>
<comment type="similarity">
    <text evidence="5">In the C-terminal section; belongs to the eukaryotic ribosomal protein eL40 family.</text>
</comment>
<evidence type="ECO:0000256" key="5">
    <source>
        <dbReference type="ARBA" id="ARBA00010570"/>
    </source>
</evidence>
<dbReference type="InterPro" id="IPR038587">
    <property type="entry name" value="Ribosomal_eL40_sf"/>
</dbReference>
<dbReference type="InterPro" id="IPR050158">
    <property type="entry name" value="Ubiquitin_ubiquitin-like"/>
</dbReference>
<keyword evidence="9" id="KW-0539">Nucleus</keyword>
<dbReference type="CDD" id="cd01803">
    <property type="entry name" value="Ubl_ubiquitin"/>
    <property type="match status" value="1"/>
</dbReference>
<dbReference type="InterPro" id="IPR011332">
    <property type="entry name" value="Ribosomal_zn-bd"/>
</dbReference>
<comment type="function">
    <text evidence="1">Component of the 60S subunit of the ribosome.</text>
</comment>
<dbReference type="GO" id="GO:0005840">
    <property type="term" value="C:ribosome"/>
    <property type="evidence" value="ECO:0007669"/>
    <property type="project" value="UniProtKB-KW"/>
</dbReference>
<feature type="region of interest" description="Disordered" evidence="13">
    <location>
        <begin position="248"/>
        <end position="282"/>
    </location>
</feature>
<dbReference type="InterPro" id="IPR029071">
    <property type="entry name" value="Ubiquitin-like_domsf"/>
</dbReference>
<dbReference type="InterPro" id="IPR000626">
    <property type="entry name" value="Ubiquitin-like_dom"/>
</dbReference>
<feature type="domain" description="Ubiquitin-like" evidence="14">
    <location>
        <begin position="409"/>
        <end position="481"/>
    </location>
</feature>
<evidence type="ECO:0000256" key="12">
    <source>
        <dbReference type="ARBA" id="ARBA00045962"/>
    </source>
</evidence>